<evidence type="ECO:0000313" key="2">
    <source>
        <dbReference type="EMBL" id="MBA0662876.1"/>
    </source>
</evidence>
<dbReference type="Pfam" id="PF13456">
    <property type="entry name" value="RVT_3"/>
    <property type="match status" value="1"/>
</dbReference>
<comment type="caution">
    <text evidence="2">The sequence shown here is derived from an EMBL/GenBank/DDBJ whole genome shotgun (WGS) entry which is preliminary data.</text>
</comment>
<dbReference type="PANTHER" id="PTHR47723:SF22">
    <property type="entry name" value="RNASE H TYPE-1 DOMAIN-CONTAINING PROTEIN"/>
    <property type="match status" value="1"/>
</dbReference>
<gene>
    <name evidence="2" type="ORF">Goklo_006944</name>
</gene>
<dbReference type="CDD" id="cd06222">
    <property type="entry name" value="RNase_H_like"/>
    <property type="match status" value="1"/>
</dbReference>
<dbReference type="Gene3D" id="3.30.420.10">
    <property type="entry name" value="Ribonuclease H-like superfamily/Ribonuclease H"/>
    <property type="match status" value="1"/>
</dbReference>
<feature type="domain" description="RNase H type-1" evidence="1">
    <location>
        <begin position="42"/>
        <end position="120"/>
    </location>
</feature>
<dbReference type="Proteomes" id="UP000593573">
    <property type="component" value="Unassembled WGS sequence"/>
</dbReference>
<dbReference type="InterPro" id="IPR044730">
    <property type="entry name" value="RNase_H-like_dom_plant"/>
</dbReference>
<sequence>MSDRHSMVCRAGWAFNALKSVLGWPEMVCSGWGSVKFNVGAVVAGNNGTAGISGILRDHKGASLVIFSKSAGLADPTLAEVLAIKVALTIYSACRWSGTHKLLVESDCVVVVSWYKSSWNAPSCVRSIIQLCFGICRGQSWDIIEIPNGTTDRLAKAGINRQ</sequence>
<keyword evidence="3" id="KW-1185">Reference proteome</keyword>
<dbReference type="GO" id="GO:0004523">
    <property type="term" value="F:RNA-DNA hybrid ribonuclease activity"/>
    <property type="evidence" value="ECO:0007669"/>
    <property type="project" value="InterPro"/>
</dbReference>
<evidence type="ECO:0000313" key="3">
    <source>
        <dbReference type="Proteomes" id="UP000593573"/>
    </source>
</evidence>
<dbReference type="InterPro" id="IPR036397">
    <property type="entry name" value="RNaseH_sf"/>
</dbReference>
<protein>
    <recommendedName>
        <fullName evidence="1">RNase H type-1 domain-containing protein</fullName>
    </recommendedName>
</protein>
<feature type="non-terminal residue" evidence="2">
    <location>
        <position position="1"/>
    </location>
</feature>
<evidence type="ECO:0000259" key="1">
    <source>
        <dbReference type="Pfam" id="PF13456"/>
    </source>
</evidence>
<dbReference type="OrthoDB" id="994688at2759"/>
<name>A0A7J8VJ83_9ROSI</name>
<accession>A0A7J8VJ83</accession>
<reference evidence="2 3" key="1">
    <citation type="journal article" date="2019" name="Genome Biol. Evol.">
        <title>Insights into the evolution of the New World diploid cottons (Gossypium, subgenus Houzingenia) based on genome sequencing.</title>
        <authorList>
            <person name="Grover C.E."/>
            <person name="Arick M.A. 2nd"/>
            <person name="Thrash A."/>
            <person name="Conover J.L."/>
            <person name="Sanders W.S."/>
            <person name="Peterson D.G."/>
            <person name="Frelichowski J.E."/>
            <person name="Scheffler J.A."/>
            <person name="Scheffler B.E."/>
            <person name="Wendel J.F."/>
        </authorList>
    </citation>
    <scope>NUCLEOTIDE SEQUENCE [LARGE SCALE GENOMIC DNA]</scope>
    <source>
        <strain evidence="2">57</strain>
        <tissue evidence="2">Leaf</tissue>
    </source>
</reference>
<dbReference type="GO" id="GO:0003676">
    <property type="term" value="F:nucleic acid binding"/>
    <property type="evidence" value="ECO:0007669"/>
    <property type="project" value="InterPro"/>
</dbReference>
<dbReference type="EMBL" id="JABFAB010000010">
    <property type="protein sequence ID" value="MBA0662876.1"/>
    <property type="molecule type" value="Genomic_DNA"/>
</dbReference>
<dbReference type="InterPro" id="IPR012337">
    <property type="entry name" value="RNaseH-like_sf"/>
</dbReference>
<proteinExistence type="predicted"/>
<dbReference type="AlphaFoldDB" id="A0A7J8VJ83"/>
<dbReference type="PANTHER" id="PTHR47723">
    <property type="entry name" value="OS05G0353850 PROTEIN"/>
    <property type="match status" value="1"/>
</dbReference>
<dbReference type="InterPro" id="IPR053151">
    <property type="entry name" value="RNase_H-like"/>
</dbReference>
<dbReference type="InterPro" id="IPR002156">
    <property type="entry name" value="RNaseH_domain"/>
</dbReference>
<organism evidence="2 3">
    <name type="scientific">Gossypium klotzschianum</name>
    <dbReference type="NCBI Taxonomy" id="34286"/>
    <lineage>
        <taxon>Eukaryota</taxon>
        <taxon>Viridiplantae</taxon>
        <taxon>Streptophyta</taxon>
        <taxon>Embryophyta</taxon>
        <taxon>Tracheophyta</taxon>
        <taxon>Spermatophyta</taxon>
        <taxon>Magnoliopsida</taxon>
        <taxon>eudicotyledons</taxon>
        <taxon>Gunneridae</taxon>
        <taxon>Pentapetalae</taxon>
        <taxon>rosids</taxon>
        <taxon>malvids</taxon>
        <taxon>Malvales</taxon>
        <taxon>Malvaceae</taxon>
        <taxon>Malvoideae</taxon>
        <taxon>Gossypium</taxon>
    </lineage>
</organism>
<dbReference type="SUPFAM" id="SSF53098">
    <property type="entry name" value="Ribonuclease H-like"/>
    <property type="match status" value="1"/>
</dbReference>